<dbReference type="RefSeq" id="XP_015407682.1">
    <property type="nucleotide sequence ID" value="XM_015551156.1"/>
</dbReference>
<keyword evidence="3" id="KW-0805">Transcription regulation</keyword>
<dbReference type="EMBL" id="JNOM01000104">
    <property type="protein sequence ID" value="KNG86759.1"/>
    <property type="molecule type" value="Genomic_DNA"/>
</dbReference>
<evidence type="ECO:0000313" key="10">
    <source>
        <dbReference type="Proteomes" id="UP000037505"/>
    </source>
</evidence>
<dbReference type="OrthoDB" id="1925334at2759"/>
<reference evidence="9 10" key="1">
    <citation type="submission" date="2014-06" db="EMBL/GenBank/DDBJ databases">
        <title>The Genome of the Aflatoxigenic Filamentous Fungus Aspergillus nomius.</title>
        <authorList>
            <person name="Moore M.G."/>
            <person name="Shannon B.M."/>
            <person name="Brian M.M."/>
        </authorList>
    </citation>
    <scope>NUCLEOTIDE SEQUENCE [LARGE SCALE GENOMIC DNA]</scope>
    <source>
        <strain evidence="9 10">NRRL 13137</strain>
    </source>
</reference>
<evidence type="ECO:0000259" key="8">
    <source>
        <dbReference type="PROSITE" id="PS50048"/>
    </source>
</evidence>
<comment type="caution">
    <text evidence="9">The sequence shown here is derived from an EMBL/GenBank/DDBJ whole genome shotgun (WGS) entry which is preliminary data.</text>
</comment>
<proteinExistence type="predicted"/>
<evidence type="ECO:0000256" key="2">
    <source>
        <dbReference type="ARBA" id="ARBA00022833"/>
    </source>
</evidence>
<keyword evidence="10" id="KW-1185">Reference proteome</keyword>
<dbReference type="InterPro" id="IPR051089">
    <property type="entry name" value="prtT"/>
</dbReference>
<dbReference type="InterPro" id="IPR036864">
    <property type="entry name" value="Zn2-C6_fun-type_DNA-bd_sf"/>
</dbReference>
<dbReference type="AlphaFoldDB" id="A0A0L1J4T8"/>
<dbReference type="SMART" id="SM00066">
    <property type="entry name" value="GAL4"/>
    <property type="match status" value="1"/>
</dbReference>
<keyword evidence="5" id="KW-0804">Transcription</keyword>
<name>A0A0L1J4T8_ASPN3</name>
<evidence type="ECO:0000256" key="4">
    <source>
        <dbReference type="ARBA" id="ARBA00023125"/>
    </source>
</evidence>
<dbReference type="Proteomes" id="UP000037505">
    <property type="component" value="Unassembled WGS sequence"/>
</dbReference>
<keyword evidence="2" id="KW-0862">Zinc</keyword>
<evidence type="ECO:0000256" key="6">
    <source>
        <dbReference type="ARBA" id="ARBA00023242"/>
    </source>
</evidence>
<dbReference type="PANTHER" id="PTHR31845">
    <property type="entry name" value="FINGER DOMAIN PROTEIN, PUTATIVE-RELATED"/>
    <property type="match status" value="1"/>
</dbReference>
<feature type="domain" description="Zn(2)-C6 fungal-type" evidence="8">
    <location>
        <begin position="74"/>
        <end position="106"/>
    </location>
</feature>
<evidence type="ECO:0000256" key="1">
    <source>
        <dbReference type="ARBA" id="ARBA00004123"/>
    </source>
</evidence>
<evidence type="ECO:0000256" key="3">
    <source>
        <dbReference type="ARBA" id="ARBA00023015"/>
    </source>
</evidence>
<feature type="compositionally biased region" description="Polar residues" evidence="7">
    <location>
        <begin position="24"/>
        <end position="52"/>
    </location>
</feature>
<sequence>MAKRKRQWSPTRVPNPGQPVASGLSPNVEQQQSPFRIAQSNHASERNPQQEPGETAGVPPLVEVLPSITRKITACAACRKNKIRCDMPEDGPPCIRCRRRSLSCVLNRSLQSLVEDVKSVELVQSDLRNLHDTVDIICQHLDLGRPKPLVTDRGKARENIPLSGEPDREESEGCEVSPPDSPSAVQAPIDTFLDIAKLGSPKSVESPPGRRASRATHGDDLITKGTVSLAVAEKLLHRYFSRLDHYLYGICSEHHDLQQLRTTSPILLAAICTVSALHDPQDQKYYTACNKEFRSLVMRSLFEKRDVEYLRALCIASFWLADASRILCSDAIRRTADIRLHRSFDYLIGARDPESCSPSAANPTTSVDRVRLWYLLFVCDQHLSILHNRDSLLRSDKDIAVSWETYLHRAETTESDVRILSQVSLLLIMGQVRDVLGSDNQTQLPPTLTHHITNYSRQLDKWFAKFSALFITNAYIGDFPRKGLELHYQFGKLYLGHQVFKGLHGNPIPMHFVSAANMAHDAAVGIYEMILNDNQLKNSLVGMPHYFHIMIAFAGHLLLEICHNHHDQLSINVQDEFHLISAVLDLFRNQNCIPQHPIRRMAPGLSRKLAGCAASLGINSLSEDHQQIQNAYISTAGGQSFANETQRFAKAPVQFPVDSTGPQMDDFLFGDIGEFTFPDLTSSFLP</sequence>
<accession>A0A0L1J4T8</accession>
<dbReference type="GO" id="GO:0009893">
    <property type="term" value="P:positive regulation of metabolic process"/>
    <property type="evidence" value="ECO:0007669"/>
    <property type="project" value="UniProtKB-ARBA"/>
</dbReference>
<feature type="region of interest" description="Disordered" evidence="7">
    <location>
        <begin position="1"/>
        <end position="59"/>
    </location>
</feature>
<dbReference type="GO" id="GO:0008270">
    <property type="term" value="F:zinc ion binding"/>
    <property type="evidence" value="ECO:0007669"/>
    <property type="project" value="InterPro"/>
</dbReference>
<dbReference type="SUPFAM" id="SSF57701">
    <property type="entry name" value="Zn2/Cys6 DNA-binding domain"/>
    <property type="match status" value="1"/>
</dbReference>
<dbReference type="PANTHER" id="PTHR31845:SF17">
    <property type="entry name" value="ZN(II)2CYS6 TRANSCRIPTION FACTOR (EUROFUNG)"/>
    <property type="match status" value="1"/>
</dbReference>
<protein>
    <recommendedName>
        <fullName evidence="8">Zn(2)-C6 fungal-type domain-containing protein</fullName>
    </recommendedName>
</protein>
<comment type="subcellular location">
    <subcellularLocation>
        <location evidence="1">Nucleus</location>
    </subcellularLocation>
</comment>
<dbReference type="PROSITE" id="PS00463">
    <property type="entry name" value="ZN2_CY6_FUNGAL_1"/>
    <property type="match status" value="1"/>
</dbReference>
<dbReference type="CDD" id="cd12148">
    <property type="entry name" value="fungal_TF_MHR"/>
    <property type="match status" value="1"/>
</dbReference>
<evidence type="ECO:0000256" key="7">
    <source>
        <dbReference type="SAM" id="MobiDB-lite"/>
    </source>
</evidence>
<dbReference type="Gene3D" id="4.10.240.10">
    <property type="entry name" value="Zn(2)-C6 fungal-type DNA-binding domain"/>
    <property type="match status" value="1"/>
</dbReference>
<dbReference type="GO" id="GO:0000976">
    <property type="term" value="F:transcription cis-regulatory region binding"/>
    <property type="evidence" value="ECO:0007669"/>
    <property type="project" value="TreeGrafter"/>
</dbReference>
<evidence type="ECO:0000313" key="9">
    <source>
        <dbReference type="EMBL" id="KNG86759.1"/>
    </source>
</evidence>
<dbReference type="InterPro" id="IPR001138">
    <property type="entry name" value="Zn2Cys6_DnaBD"/>
</dbReference>
<evidence type="ECO:0000256" key="5">
    <source>
        <dbReference type="ARBA" id="ARBA00023163"/>
    </source>
</evidence>
<dbReference type="GeneID" id="26807703"/>
<dbReference type="PROSITE" id="PS50048">
    <property type="entry name" value="ZN2_CY6_FUNGAL_2"/>
    <property type="match status" value="1"/>
</dbReference>
<keyword evidence="6" id="KW-0539">Nucleus</keyword>
<dbReference type="CDD" id="cd00067">
    <property type="entry name" value="GAL4"/>
    <property type="match status" value="1"/>
</dbReference>
<feature type="compositionally biased region" description="Basic and acidic residues" evidence="7">
    <location>
        <begin position="148"/>
        <end position="158"/>
    </location>
</feature>
<organism evidence="9 10">
    <name type="scientific">Aspergillus nomiae NRRL (strain ATCC 15546 / NRRL 13137 / CBS 260.88 / M93)</name>
    <dbReference type="NCBI Taxonomy" id="1509407"/>
    <lineage>
        <taxon>Eukaryota</taxon>
        <taxon>Fungi</taxon>
        <taxon>Dikarya</taxon>
        <taxon>Ascomycota</taxon>
        <taxon>Pezizomycotina</taxon>
        <taxon>Eurotiomycetes</taxon>
        <taxon>Eurotiomycetidae</taxon>
        <taxon>Eurotiales</taxon>
        <taxon>Aspergillaceae</taxon>
        <taxon>Aspergillus</taxon>
        <taxon>Aspergillus subgen. Circumdati</taxon>
    </lineage>
</organism>
<dbReference type="Pfam" id="PF00172">
    <property type="entry name" value="Zn_clus"/>
    <property type="match status" value="1"/>
</dbReference>
<gene>
    <name evidence="9" type="ORF">ANOM_005899</name>
</gene>
<dbReference type="GO" id="GO:0000981">
    <property type="term" value="F:DNA-binding transcription factor activity, RNA polymerase II-specific"/>
    <property type="evidence" value="ECO:0007669"/>
    <property type="project" value="InterPro"/>
</dbReference>
<feature type="region of interest" description="Disordered" evidence="7">
    <location>
        <begin position="148"/>
        <end position="184"/>
    </location>
</feature>
<keyword evidence="4" id="KW-0238">DNA-binding</keyword>
<dbReference type="GO" id="GO:0005634">
    <property type="term" value="C:nucleus"/>
    <property type="evidence" value="ECO:0007669"/>
    <property type="project" value="UniProtKB-SubCell"/>
</dbReference>